<dbReference type="Proteomes" id="UP001497700">
    <property type="component" value="Unassembled WGS sequence"/>
</dbReference>
<comment type="caution">
    <text evidence="1">The sequence shown here is derived from an EMBL/GenBank/DDBJ whole genome shotgun (WGS) entry which is preliminary data.</text>
</comment>
<accession>A0ACB9Z075</accession>
<sequence>MRLNNYGMRATSVPLLVLLFLFFSDLISGQPPSTQPLLIYNCAKMPSVCRNVNQVNPLQAVVGNAAAGNIGQLDPGQNGGLNYITLTYDTSAGNKRRRRNAACPSGWKLTHGCPEANQPPTVASGTSWSFGSYVGLRWNPNNLVFGQAGYNVIANPGNTAPSGMMWTCDEWPPAIVTQGGQAAQTYCAPQNGRCGGSQFGGTYSEQDIQGNIHSALRKRITNTYLATPPSGTYPFSFQTQWDDTATAVSAAVVWTSAGVQQNVQANYRRSLEQSSMLIDVVYENGTMASFARPMTEREIVEHIELYERVKRETAASNLSAPVQQRFETLIQAPPLPITEITRSFIEKLAHIPVKSYVNQIVGIFKSGLPQSISKSITQPPSPKATSTSSAIVDGLNTTLSSPNPAKRDQFRRQDDVGNCGPGNPCADGSCCNTSGGCGYGAANCGKGNCTSNCDATAACGRDSKGEDVSCPLNVCCSYYGYCGVGTDFCDSPQPNAPCQQGFGSCSTIAAPSCGGSSALGRSIAYYQVGNNYGRECQRISPSQIDTTGLTHLNLAFASIDPTTFEVVPVDSRDVPYYTQFTALKSSNLQTWIAIGGWDFNDPGPTQYTFSQLASSASNRAAFISSLQSFMSTYGFQGVDIDWEYPGAPDRSGDSADTENFVTLVKEMRASFGSNYGISATLPASYWYLRWFDPIAMQPYVDFFGLMTYDLHGPWDKDVKDVGPVIIGQTNIPETYNWTLPLWYDQVDPSKINMGLAYYGRGYTVESVDCMTVGCTWIGPSRPGPCTAFGGVMSLQEIETLIPQIGVEPILDSTAMMKYLVWSDQWIGYDDLDTIAMKKAWANSHCFGGTMIWSIDLYSGSGSGNTPDGNSTCGSDPGSGGGQGGASESGCGGLVYIDPSIWKEPDPVINCEPPCTFILPPLKLSTTTTITFPLYVTSLDVAWSTSTGWTHIIQTTTLTIPPVTTTLIPVWSYTVTGSVSGPTTGTSISSTFYPTSSILPPPFVIVDDPNPLSKPGVTNPPVTRTITPPPYPYSFTKPNPSEPTNFPVVTWKPGPPGPICKSGCGTPCIIFCHTPCLLDCEDGGNDFADPIDPSPPARPTPPTESDPLPTGTPDTDPPDPEGDDPEDEDEEDEDDFCAYELNLPPPVYVDPDSGAGPGETISPAAPTPTPHPPPDPTPPSPNPSTESLHCYNGGASTDRGDMINAVNDFCDYYYGTVLDASQQNAEHTLSFYYDNSDPTGGSGAECFFIGLCEVTITLSVTVTNGCRFTVDGPSPSDDCGRIFRKAIDKCDTSSTQYKQGGTITSNCATWRIDPNIEG</sequence>
<proteinExistence type="predicted"/>
<evidence type="ECO:0000313" key="1">
    <source>
        <dbReference type="EMBL" id="KAI4864555.1"/>
    </source>
</evidence>
<keyword evidence="2" id="KW-1185">Reference proteome</keyword>
<dbReference type="EMBL" id="MU393484">
    <property type="protein sequence ID" value="KAI4864555.1"/>
    <property type="molecule type" value="Genomic_DNA"/>
</dbReference>
<organism evidence="1 2">
    <name type="scientific">Hypoxylon rubiginosum</name>
    <dbReference type="NCBI Taxonomy" id="110542"/>
    <lineage>
        <taxon>Eukaryota</taxon>
        <taxon>Fungi</taxon>
        <taxon>Dikarya</taxon>
        <taxon>Ascomycota</taxon>
        <taxon>Pezizomycotina</taxon>
        <taxon>Sordariomycetes</taxon>
        <taxon>Xylariomycetidae</taxon>
        <taxon>Xylariales</taxon>
        <taxon>Hypoxylaceae</taxon>
        <taxon>Hypoxylon</taxon>
    </lineage>
</organism>
<protein>
    <submittedName>
        <fullName evidence="1">Uncharacterized protein</fullName>
    </submittedName>
</protein>
<reference evidence="1 2" key="1">
    <citation type="journal article" date="2022" name="New Phytol.">
        <title>Ecological generalism drives hyperdiversity of secondary metabolite gene clusters in xylarialean endophytes.</title>
        <authorList>
            <person name="Franco M.E.E."/>
            <person name="Wisecaver J.H."/>
            <person name="Arnold A.E."/>
            <person name="Ju Y.M."/>
            <person name="Slot J.C."/>
            <person name="Ahrendt S."/>
            <person name="Moore L.P."/>
            <person name="Eastman K.E."/>
            <person name="Scott K."/>
            <person name="Konkel Z."/>
            <person name="Mondo S.J."/>
            <person name="Kuo A."/>
            <person name="Hayes R.D."/>
            <person name="Haridas S."/>
            <person name="Andreopoulos B."/>
            <person name="Riley R."/>
            <person name="LaButti K."/>
            <person name="Pangilinan J."/>
            <person name="Lipzen A."/>
            <person name="Amirebrahimi M."/>
            <person name="Yan J."/>
            <person name="Adam C."/>
            <person name="Keymanesh K."/>
            <person name="Ng V."/>
            <person name="Louie K."/>
            <person name="Northen T."/>
            <person name="Drula E."/>
            <person name="Henrissat B."/>
            <person name="Hsieh H.M."/>
            <person name="Youens-Clark K."/>
            <person name="Lutzoni F."/>
            <person name="Miadlikowska J."/>
            <person name="Eastwood D.C."/>
            <person name="Hamelin R.C."/>
            <person name="Grigoriev I.V."/>
            <person name="U'Ren J.M."/>
        </authorList>
    </citation>
    <scope>NUCLEOTIDE SEQUENCE [LARGE SCALE GENOMIC DNA]</scope>
    <source>
        <strain evidence="1 2">CBS 119005</strain>
    </source>
</reference>
<evidence type="ECO:0000313" key="2">
    <source>
        <dbReference type="Proteomes" id="UP001497700"/>
    </source>
</evidence>
<gene>
    <name evidence="1" type="ORF">F4820DRAFT_423108</name>
</gene>
<name>A0ACB9Z075_9PEZI</name>